<evidence type="ECO:0000256" key="1">
    <source>
        <dbReference type="ARBA" id="ARBA00023125"/>
    </source>
</evidence>
<dbReference type="EMBL" id="OX597824">
    <property type="protein sequence ID" value="CAI9730345.1"/>
    <property type="molecule type" value="Genomic_DNA"/>
</dbReference>
<accession>A0AA36B9G1</accession>
<dbReference type="AlphaFoldDB" id="A0AA36B9G1"/>
<organism evidence="4 5">
    <name type="scientific">Octopus vulgaris</name>
    <name type="common">Common octopus</name>
    <dbReference type="NCBI Taxonomy" id="6645"/>
    <lineage>
        <taxon>Eukaryota</taxon>
        <taxon>Metazoa</taxon>
        <taxon>Spiralia</taxon>
        <taxon>Lophotrochozoa</taxon>
        <taxon>Mollusca</taxon>
        <taxon>Cephalopoda</taxon>
        <taxon>Coleoidea</taxon>
        <taxon>Octopodiformes</taxon>
        <taxon>Octopoda</taxon>
        <taxon>Incirrata</taxon>
        <taxon>Octopodidae</taxon>
        <taxon>Octopus</taxon>
    </lineage>
</organism>
<keyword evidence="1" id="KW-0238">DNA-binding</keyword>
<dbReference type="Proteomes" id="UP001162480">
    <property type="component" value="Chromosome 11"/>
</dbReference>
<evidence type="ECO:0000259" key="3">
    <source>
        <dbReference type="PROSITE" id="PS51253"/>
    </source>
</evidence>
<gene>
    <name evidence="4" type="ORF">OCTVUL_1B015141</name>
</gene>
<feature type="compositionally biased region" description="Basic and acidic residues" evidence="2">
    <location>
        <begin position="99"/>
        <end position="118"/>
    </location>
</feature>
<proteinExistence type="predicted"/>
<evidence type="ECO:0000313" key="5">
    <source>
        <dbReference type="Proteomes" id="UP001162480"/>
    </source>
</evidence>
<protein>
    <submittedName>
        <fullName evidence="4">---NA</fullName>
    </submittedName>
</protein>
<name>A0AA36B9G1_OCTVU</name>
<dbReference type="Pfam" id="PF03221">
    <property type="entry name" value="HTH_Tnp_Tc5"/>
    <property type="match status" value="1"/>
</dbReference>
<dbReference type="Gene3D" id="1.10.10.60">
    <property type="entry name" value="Homeodomain-like"/>
    <property type="match status" value="1"/>
</dbReference>
<dbReference type="PROSITE" id="PS51253">
    <property type="entry name" value="HTH_CENPB"/>
    <property type="match status" value="1"/>
</dbReference>
<evidence type="ECO:0000256" key="2">
    <source>
        <dbReference type="SAM" id="MobiDB-lite"/>
    </source>
</evidence>
<dbReference type="InterPro" id="IPR006600">
    <property type="entry name" value="HTH_CenpB_DNA-bd_dom"/>
</dbReference>
<dbReference type="GO" id="GO:0003677">
    <property type="term" value="F:DNA binding"/>
    <property type="evidence" value="ECO:0007669"/>
    <property type="project" value="UniProtKB-KW"/>
</dbReference>
<sequence>MHKANTIAQAVGHDFKASKGWFYHWQKRYGISFTVLKAEESNEARDVNEDLILSSPPAGLTKKQFENWLSIDDGAVVAPEIITEEENLDKIIHDIRQFEKETKEKEDGNSKNDVDGRVPEPPAPAEMRHCLTQLESGLESFDFSDMNLFRTLKGKMNVELWTKCPAKQTTLNKVFIQ</sequence>
<keyword evidence="5" id="KW-1185">Reference proteome</keyword>
<evidence type="ECO:0000313" key="4">
    <source>
        <dbReference type="EMBL" id="CAI9730345.1"/>
    </source>
</evidence>
<reference evidence="4" key="1">
    <citation type="submission" date="2023-08" db="EMBL/GenBank/DDBJ databases">
        <authorList>
            <person name="Alioto T."/>
            <person name="Alioto T."/>
            <person name="Gomez Garrido J."/>
        </authorList>
    </citation>
    <scope>NUCLEOTIDE SEQUENCE</scope>
</reference>
<feature type="domain" description="HTH CENPB-type" evidence="3">
    <location>
        <begin position="1"/>
        <end position="35"/>
    </location>
</feature>
<feature type="region of interest" description="Disordered" evidence="2">
    <location>
        <begin position="99"/>
        <end position="124"/>
    </location>
</feature>